<evidence type="ECO:0000313" key="5">
    <source>
        <dbReference type="EMBL" id="TWD76366.1"/>
    </source>
</evidence>
<feature type="active site" evidence="1">
    <location>
        <position position="315"/>
    </location>
</feature>
<keyword evidence="2" id="KW-0067">ATP-binding</keyword>
<accession>A0A561BBS6</accession>
<protein>
    <submittedName>
        <fullName evidence="5">Fic/DOC family protein</fullName>
    </submittedName>
</protein>
<name>A0A561BBS6_9BURK</name>
<reference evidence="5 6" key="1">
    <citation type="submission" date="2019-06" db="EMBL/GenBank/DDBJ databases">
        <title>Sorghum-associated microbial communities from plants grown in Nebraska, USA.</title>
        <authorList>
            <person name="Schachtman D."/>
        </authorList>
    </citation>
    <scope>NUCLEOTIDE SEQUENCE [LARGE SCALE GENOMIC DNA]</scope>
    <source>
        <strain evidence="5 6">T529</strain>
    </source>
</reference>
<dbReference type="PANTHER" id="PTHR13504:SF38">
    <property type="entry name" value="FIDO DOMAIN-CONTAINING PROTEIN"/>
    <property type="match status" value="1"/>
</dbReference>
<dbReference type="RefSeq" id="WP_145746732.1">
    <property type="nucleotide sequence ID" value="NZ_VIVL01000012.1"/>
</dbReference>
<dbReference type="OrthoDB" id="9813719at2"/>
<evidence type="ECO:0000313" key="6">
    <source>
        <dbReference type="Proteomes" id="UP000319722"/>
    </source>
</evidence>
<dbReference type="InterPro" id="IPR040198">
    <property type="entry name" value="Fido_containing"/>
</dbReference>
<dbReference type="Proteomes" id="UP000319722">
    <property type="component" value="Unassembled WGS sequence"/>
</dbReference>
<evidence type="ECO:0000256" key="2">
    <source>
        <dbReference type="PIRSR" id="PIRSR640198-2"/>
    </source>
</evidence>
<sequence>MAYVGYEYVRSSLALPIFEVRRPALVKPVTRIMSSAEALGVPASLAPADGDFVAHLLFALKHEGVNLQVLASASQHLAASDLAAALAATPNGQYVRMLCSAWEHFTGNQVVAQPVITAGYVDLFDEGRYYTGGTDRDSRWRVNFNGLGTWDYCVTVERTPAIRDGLDFDVLGATRDFAASLNSELLDRTLTWAYLHETQDSYAIEKEAPSEDKARTFIHLLRQAHKPRTLDEAYLVELQASIVSNPYNQAVQYRTEQNWLSDGGRGALGVTFVPPRPDDLPALMDAWSRFANDTAKHLDPLMAASIASFGFVYLHPFMDGNGRLSRFLFHKVLCQSGQLPDGMLLPVSVAMKRHEAQYLSVLQDFSRPARALVNARAAGEGDFEFTFKCDDTIFRFWDATRCVEFGLSMAREALEVELRNETNFIVHFDAVRKQIDDQYDLRGSTLATLVSIALNNGGAISNKKRKRYADEVAPQIFDAIERKAREVLTDALDESDGATDDTDRDGVPR</sequence>
<dbReference type="InterPro" id="IPR003812">
    <property type="entry name" value="Fido"/>
</dbReference>
<dbReference type="GO" id="GO:0005524">
    <property type="term" value="F:ATP binding"/>
    <property type="evidence" value="ECO:0007669"/>
    <property type="project" value="UniProtKB-KW"/>
</dbReference>
<dbReference type="PANTHER" id="PTHR13504">
    <property type="entry name" value="FIDO DOMAIN-CONTAINING PROTEIN DDB_G0283145"/>
    <property type="match status" value="1"/>
</dbReference>
<gene>
    <name evidence="5" type="ORF">FB547_1122</name>
</gene>
<feature type="binding site" evidence="2">
    <location>
        <begin position="319"/>
        <end position="326"/>
    </location>
    <ligand>
        <name>ATP</name>
        <dbReference type="ChEBI" id="CHEBI:30616"/>
    </ligand>
</feature>
<dbReference type="AlphaFoldDB" id="A0A561BBS6"/>
<dbReference type="SUPFAM" id="SSF140931">
    <property type="entry name" value="Fic-like"/>
    <property type="match status" value="1"/>
</dbReference>
<evidence type="ECO:0000256" key="1">
    <source>
        <dbReference type="PIRSR" id="PIRSR640198-1"/>
    </source>
</evidence>
<organism evidence="5 6">
    <name type="scientific">Variovorax beijingensis</name>
    <dbReference type="NCBI Taxonomy" id="2496117"/>
    <lineage>
        <taxon>Bacteria</taxon>
        <taxon>Pseudomonadati</taxon>
        <taxon>Pseudomonadota</taxon>
        <taxon>Betaproteobacteria</taxon>
        <taxon>Burkholderiales</taxon>
        <taxon>Comamonadaceae</taxon>
        <taxon>Variovorax</taxon>
    </lineage>
</organism>
<dbReference type="Gene3D" id="1.10.3290.10">
    <property type="entry name" value="Fido-like domain"/>
    <property type="match status" value="1"/>
</dbReference>
<feature type="domain" description="Fido" evidence="4">
    <location>
        <begin position="230"/>
        <end position="378"/>
    </location>
</feature>
<dbReference type="InterPro" id="IPR036597">
    <property type="entry name" value="Fido-like_dom_sf"/>
</dbReference>
<feature type="compositionally biased region" description="Acidic residues" evidence="3">
    <location>
        <begin position="491"/>
        <end position="503"/>
    </location>
</feature>
<proteinExistence type="predicted"/>
<keyword evidence="2" id="KW-0547">Nucleotide-binding</keyword>
<dbReference type="PROSITE" id="PS51459">
    <property type="entry name" value="FIDO"/>
    <property type="match status" value="1"/>
</dbReference>
<feature type="region of interest" description="Disordered" evidence="3">
    <location>
        <begin position="490"/>
        <end position="509"/>
    </location>
</feature>
<dbReference type="EMBL" id="VIVL01000012">
    <property type="protein sequence ID" value="TWD76366.1"/>
    <property type="molecule type" value="Genomic_DNA"/>
</dbReference>
<comment type="caution">
    <text evidence="5">The sequence shown here is derived from an EMBL/GenBank/DDBJ whole genome shotgun (WGS) entry which is preliminary data.</text>
</comment>
<dbReference type="Pfam" id="PF02661">
    <property type="entry name" value="Fic"/>
    <property type="match status" value="1"/>
</dbReference>
<evidence type="ECO:0000259" key="4">
    <source>
        <dbReference type="PROSITE" id="PS51459"/>
    </source>
</evidence>
<evidence type="ECO:0000256" key="3">
    <source>
        <dbReference type="SAM" id="MobiDB-lite"/>
    </source>
</evidence>